<feature type="transmembrane region" description="Helical" evidence="6">
    <location>
        <begin position="216"/>
        <end position="237"/>
    </location>
</feature>
<name>A0A510UYC6_9CELL</name>
<feature type="transmembrane region" description="Helical" evidence="6">
    <location>
        <begin position="315"/>
        <end position="335"/>
    </location>
</feature>
<evidence type="ECO:0000313" key="7">
    <source>
        <dbReference type="EMBL" id="GEK19599.1"/>
    </source>
</evidence>
<evidence type="ECO:0000313" key="8">
    <source>
        <dbReference type="Proteomes" id="UP000321118"/>
    </source>
</evidence>
<dbReference type="Proteomes" id="UP000321118">
    <property type="component" value="Unassembled WGS sequence"/>
</dbReference>
<evidence type="ECO:0000256" key="3">
    <source>
        <dbReference type="ARBA" id="ARBA00022692"/>
    </source>
</evidence>
<feature type="transmembrane region" description="Helical" evidence="6">
    <location>
        <begin position="117"/>
        <end position="134"/>
    </location>
</feature>
<accession>A0A510UYC6</accession>
<keyword evidence="2" id="KW-1003">Cell membrane</keyword>
<evidence type="ECO:0000256" key="4">
    <source>
        <dbReference type="ARBA" id="ARBA00022989"/>
    </source>
</evidence>
<protein>
    <submittedName>
        <fullName evidence="7">Sugar ABC transporter permease</fullName>
    </submittedName>
</protein>
<evidence type="ECO:0000256" key="6">
    <source>
        <dbReference type="SAM" id="Phobius"/>
    </source>
</evidence>
<gene>
    <name evidence="7" type="ORF">CXY01_01190</name>
</gene>
<feature type="transmembrane region" description="Helical" evidence="6">
    <location>
        <begin position="293"/>
        <end position="310"/>
    </location>
</feature>
<keyword evidence="3 6" id="KW-0812">Transmembrane</keyword>
<proteinExistence type="predicted"/>
<dbReference type="RefSeq" id="WP_222594458.1">
    <property type="nucleotide sequence ID" value="NZ_BJUB01000001.1"/>
</dbReference>
<evidence type="ECO:0000256" key="5">
    <source>
        <dbReference type="ARBA" id="ARBA00023136"/>
    </source>
</evidence>
<keyword evidence="5 6" id="KW-0472">Membrane</keyword>
<feature type="transmembrane region" description="Helical" evidence="6">
    <location>
        <begin position="146"/>
        <end position="168"/>
    </location>
</feature>
<reference evidence="7 8" key="1">
    <citation type="submission" date="2019-07" db="EMBL/GenBank/DDBJ databases">
        <title>Whole genome shotgun sequence of Cellulomonas xylanilytica NBRC 101102.</title>
        <authorList>
            <person name="Hosoyama A."/>
            <person name="Uohara A."/>
            <person name="Ohji S."/>
            <person name="Ichikawa N."/>
        </authorList>
    </citation>
    <scope>NUCLEOTIDE SEQUENCE [LARGE SCALE GENOMIC DNA]</scope>
    <source>
        <strain evidence="7 8">NBRC 101102</strain>
    </source>
</reference>
<keyword evidence="8" id="KW-1185">Reference proteome</keyword>
<comment type="subcellular location">
    <subcellularLocation>
        <location evidence="1">Cell membrane</location>
        <topology evidence="1">Multi-pass membrane protein</topology>
    </subcellularLocation>
</comment>
<dbReference type="AlphaFoldDB" id="A0A510UYC6"/>
<feature type="transmembrane region" description="Helical" evidence="6">
    <location>
        <begin position="347"/>
        <end position="363"/>
    </location>
</feature>
<feature type="transmembrane region" description="Helical" evidence="6">
    <location>
        <begin position="267"/>
        <end position="287"/>
    </location>
</feature>
<evidence type="ECO:0000256" key="1">
    <source>
        <dbReference type="ARBA" id="ARBA00004651"/>
    </source>
</evidence>
<sequence>MSNDSMPAKNATANAVGVAADAPPTGEPRSEAAVSPDAALMTVDSERGIGGLARRIVKVQSFQILLVLLAIFVVFSVLAPDTFPTWSNMRLVIQNVSILAVLGIGMTYVIITSGIDLSIGSVLVFSGVIAAKVMQGMGGDGWGTAIAGILVSIVCGVLWGVFNGLLIAKAKVPPLIVTLGTLSGALGLAQVITGGVDIREVPAVLASNIGYGNIPGTTIPTISVISLVLLLIFGVVLHKTKFGLYTYAVGSNEESARRVGVKVDRHLIMIYALSGLMAGMAGILSLAQYSTTAIAGQSTTSLAVIAAVVIGGTSLFGGVGTIFGTIVGLFIPAILQNGFVITGVQPFWQQVAIGAVLIVAVYIDQRRRAAASRATKTGKRSLTHLFRRSA</sequence>
<dbReference type="InterPro" id="IPR001851">
    <property type="entry name" value="ABC_transp_permease"/>
</dbReference>
<dbReference type="CDD" id="cd06579">
    <property type="entry name" value="TM_PBP1_transp_AraH_like"/>
    <property type="match status" value="1"/>
</dbReference>
<dbReference type="GO" id="GO:0005886">
    <property type="term" value="C:plasma membrane"/>
    <property type="evidence" value="ECO:0007669"/>
    <property type="project" value="UniProtKB-SubCell"/>
</dbReference>
<feature type="transmembrane region" description="Helical" evidence="6">
    <location>
        <begin position="62"/>
        <end position="79"/>
    </location>
</feature>
<dbReference type="EMBL" id="BJUB01000001">
    <property type="protein sequence ID" value="GEK19599.1"/>
    <property type="molecule type" value="Genomic_DNA"/>
</dbReference>
<dbReference type="PANTHER" id="PTHR32196">
    <property type="entry name" value="ABC TRANSPORTER PERMEASE PROTEIN YPHD-RELATED-RELATED"/>
    <property type="match status" value="1"/>
</dbReference>
<comment type="caution">
    <text evidence="7">The sequence shown here is derived from an EMBL/GenBank/DDBJ whole genome shotgun (WGS) entry which is preliminary data.</text>
</comment>
<evidence type="ECO:0000256" key="2">
    <source>
        <dbReference type="ARBA" id="ARBA00022475"/>
    </source>
</evidence>
<feature type="transmembrane region" description="Helical" evidence="6">
    <location>
        <begin position="91"/>
        <end position="110"/>
    </location>
</feature>
<feature type="transmembrane region" description="Helical" evidence="6">
    <location>
        <begin position="175"/>
        <end position="196"/>
    </location>
</feature>
<dbReference type="GO" id="GO:0022857">
    <property type="term" value="F:transmembrane transporter activity"/>
    <property type="evidence" value="ECO:0007669"/>
    <property type="project" value="InterPro"/>
</dbReference>
<keyword evidence="4 6" id="KW-1133">Transmembrane helix</keyword>
<organism evidence="7 8">
    <name type="scientific">Cellulomonas xylanilytica</name>
    <dbReference type="NCBI Taxonomy" id="233583"/>
    <lineage>
        <taxon>Bacteria</taxon>
        <taxon>Bacillati</taxon>
        <taxon>Actinomycetota</taxon>
        <taxon>Actinomycetes</taxon>
        <taxon>Micrococcales</taxon>
        <taxon>Cellulomonadaceae</taxon>
        <taxon>Cellulomonas</taxon>
    </lineage>
</organism>
<dbReference type="Pfam" id="PF02653">
    <property type="entry name" value="BPD_transp_2"/>
    <property type="match status" value="1"/>
</dbReference>